<gene>
    <name evidence="2" type="ORF">DU484_18810</name>
</gene>
<protein>
    <submittedName>
        <fullName evidence="2">Uncharacterized protein</fullName>
    </submittedName>
</protein>
<evidence type="ECO:0000313" key="2">
    <source>
        <dbReference type="EMBL" id="AXG11962.1"/>
    </source>
</evidence>
<dbReference type="EMBL" id="CP031149">
    <property type="protein sequence ID" value="AXG11962.1"/>
    <property type="molecule type" value="Genomic_DNA"/>
</dbReference>
<keyword evidence="1" id="KW-0812">Transmembrane</keyword>
<evidence type="ECO:0000313" key="3">
    <source>
        <dbReference type="Proteomes" id="UP000252985"/>
    </source>
</evidence>
<geneLocation type="plasmid" evidence="3">
    <name>pcba1112-02</name>
</geneLocation>
<dbReference type="Proteomes" id="UP000252985">
    <property type="component" value="Plasmid pCBA1112-02"/>
</dbReference>
<name>A0A345EIE0_9EURY</name>
<reference evidence="2 3" key="1">
    <citation type="submission" date="2018-07" db="EMBL/GenBank/DDBJ databases">
        <title>Genome sequences of Haloplanus sp. CBA1112.</title>
        <authorList>
            <person name="Kim Y.B."/>
            <person name="Roh S.W."/>
        </authorList>
    </citation>
    <scope>NUCLEOTIDE SEQUENCE [LARGE SCALE GENOMIC DNA]</scope>
    <source>
        <strain evidence="2 3">CBA1112</strain>
        <plasmid evidence="3">pcba1112-02</plasmid>
    </source>
</reference>
<dbReference type="AlphaFoldDB" id="A0A345EIE0"/>
<proteinExistence type="predicted"/>
<feature type="transmembrane region" description="Helical" evidence="1">
    <location>
        <begin position="73"/>
        <end position="93"/>
    </location>
</feature>
<organism evidence="2 3">
    <name type="scientific">Haloplanus rubicundus</name>
    <dbReference type="NCBI Taxonomy" id="1547898"/>
    <lineage>
        <taxon>Archaea</taxon>
        <taxon>Methanobacteriati</taxon>
        <taxon>Methanobacteriota</taxon>
        <taxon>Stenosarchaea group</taxon>
        <taxon>Halobacteria</taxon>
        <taxon>Halobacteriales</taxon>
        <taxon>Haloferacaceae</taxon>
        <taxon>Haloplanus</taxon>
    </lineage>
</organism>
<dbReference type="KEGG" id="haq:DU484_18810"/>
<accession>A0A345EIE0</accession>
<keyword evidence="1" id="KW-1133">Transmembrane helix</keyword>
<sequence length="108" mass="11509">MVIGVSKHIFDIVVCVRGMKCFSGFGGLCRLSIPASVLSRPSAFGRNRLLCMVGTRGAVLPYLSDSSAHVDTLSTLIITVSLAVIGTTAVRAGGHARIGERRRWEFGC</sequence>
<evidence type="ECO:0000256" key="1">
    <source>
        <dbReference type="SAM" id="Phobius"/>
    </source>
</evidence>
<keyword evidence="2" id="KW-0614">Plasmid</keyword>
<keyword evidence="1" id="KW-0472">Membrane</keyword>